<reference evidence="12" key="2">
    <citation type="journal article" date="2023" name="Proc. Natl. Acad. Sci. U.S.A.">
        <title>A global phylogenomic analysis of the shiitake genus Lentinula.</title>
        <authorList>
            <person name="Sierra-Patev S."/>
            <person name="Min B."/>
            <person name="Naranjo-Ortiz M."/>
            <person name="Looney B."/>
            <person name="Konkel Z."/>
            <person name="Slot J.C."/>
            <person name="Sakamoto Y."/>
            <person name="Steenwyk J.L."/>
            <person name="Rokas A."/>
            <person name="Carro J."/>
            <person name="Camarero S."/>
            <person name="Ferreira P."/>
            <person name="Molpeceres G."/>
            <person name="Ruiz-Duenas F.J."/>
            <person name="Serrano A."/>
            <person name="Henrissat B."/>
            <person name="Drula E."/>
            <person name="Hughes K.W."/>
            <person name="Mata J.L."/>
            <person name="Ishikawa N.K."/>
            <person name="Vargas-Isla R."/>
            <person name="Ushijima S."/>
            <person name="Smith C.A."/>
            <person name="Donoghue J."/>
            <person name="Ahrendt S."/>
            <person name="Andreopoulos W."/>
            <person name="He G."/>
            <person name="LaButti K."/>
            <person name="Lipzen A."/>
            <person name="Ng V."/>
            <person name="Riley R."/>
            <person name="Sandor L."/>
            <person name="Barry K."/>
            <person name="Martinez A.T."/>
            <person name="Xiao Y."/>
            <person name="Gibbons J.G."/>
            <person name="Terashima K."/>
            <person name="Grigoriev I.V."/>
            <person name="Hibbett D."/>
        </authorList>
    </citation>
    <scope>NUCLEOTIDE SEQUENCE</scope>
    <source>
        <strain evidence="12">ET3784</strain>
    </source>
</reference>
<keyword evidence="3" id="KW-0808">Transferase</keyword>
<evidence type="ECO:0000256" key="1">
    <source>
        <dbReference type="ARBA" id="ARBA00012513"/>
    </source>
</evidence>
<evidence type="ECO:0000256" key="8">
    <source>
        <dbReference type="ARBA" id="ARBA00048679"/>
    </source>
</evidence>
<comment type="catalytic activity">
    <reaction evidence="8">
        <text>L-seryl-[protein] + ATP = O-phospho-L-seryl-[protein] + ADP + H(+)</text>
        <dbReference type="Rhea" id="RHEA:17989"/>
        <dbReference type="Rhea" id="RHEA-COMP:9863"/>
        <dbReference type="Rhea" id="RHEA-COMP:11604"/>
        <dbReference type="ChEBI" id="CHEBI:15378"/>
        <dbReference type="ChEBI" id="CHEBI:29999"/>
        <dbReference type="ChEBI" id="CHEBI:30616"/>
        <dbReference type="ChEBI" id="CHEBI:83421"/>
        <dbReference type="ChEBI" id="CHEBI:456216"/>
        <dbReference type="EC" id="2.7.11.1"/>
    </reaction>
</comment>
<evidence type="ECO:0000313" key="13">
    <source>
        <dbReference type="Proteomes" id="UP001176059"/>
    </source>
</evidence>
<keyword evidence="4 9" id="KW-0547">Nucleotide-binding</keyword>
<evidence type="ECO:0000256" key="4">
    <source>
        <dbReference type="ARBA" id="ARBA00022741"/>
    </source>
</evidence>
<comment type="similarity">
    <text evidence="10">Belongs to the protein kinase superfamily.</text>
</comment>
<dbReference type="PANTHER" id="PTHR24356:SF1">
    <property type="entry name" value="SERINE_THREONINE-PROTEIN KINASE GREATWALL"/>
    <property type="match status" value="1"/>
</dbReference>
<evidence type="ECO:0000256" key="10">
    <source>
        <dbReference type="RuleBase" id="RU000304"/>
    </source>
</evidence>
<evidence type="ECO:0000256" key="7">
    <source>
        <dbReference type="ARBA" id="ARBA00047899"/>
    </source>
</evidence>
<evidence type="ECO:0000313" key="12">
    <source>
        <dbReference type="EMBL" id="KAJ3732376.1"/>
    </source>
</evidence>
<dbReference type="EC" id="2.7.11.1" evidence="1"/>
<dbReference type="EMBL" id="JANVFO010000025">
    <property type="protein sequence ID" value="KAJ3732376.1"/>
    <property type="molecule type" value="Genomic_DNA"/>
</dbReference>
<comment type="caution">
    <text evidence="12">The sequence shown here is derived from an EMBL/GenBank/DDBJ whole genome shotgun (WGS) entry which is preliminary data.</text>
</comment>
<keyword evidence="2 10" id="KW-0723">Serine/threonine-protein kinase</keyword>
<dbReference type="SMART" id="SM00220">
    <property type="entry name" value="S_TKc"/>
    <property type="match status" value="1"/>
</dbReference>
<sequence>MPATRTIPSFTRERQRHDPYRDVEVRQHPRGPLIYKSLDCVPHKTIRAEIFGKVYRKLYSHLGQPEYLRPLPSDLQPKDPRPPPLNISDFEAFRTLGYGSTASVVYARTVRNSHPLDRPGSVLAVKIVEKKHLREADAFEENTPESKQVERSILTELPWNPFVCGLIGTFVDACNVYYAFEFCPQNSLRVVLDIGDHLEPAVAQFYFCGIVAGLAFLHDHDIVHRDVKPENIFLGPGGYPVIGDLGSARRMQDDFVQIEEREGTFEINHPTLPFDWHEVGTFVYNAPEQYTAMTESRYVGPNIDWWAAGITLFEMLTRQYPFYSRDQNKMEEMIKRGKYRWPSGVRVGATVKALVAALLTLDPLERLGTHDAQEVMENPWFENVDWARYHSRQYVPPTRRNVYPGAGERWHEFALPMQQDVPGLKVTEPSLELVYDTRFKLKEI</sequence>
<dbReference type="PANTHER" id="PTHR24356">
    <property type="entry name" value="SERINE/THREONINE-PROTEIN KINASE"/>
    <property type="match status" value="1"/>
</dbReference>
<reference evidence="12" key="1">
    <citation type="submission" date="2022-08" db="EMBL/GenBank/DDBJ databases">
        <authorList>
            <consortium name="DOE Joint Genome Institute"/>
            <person name="Min B."/>
            <person name="Sierra-Patev S."/>
            <person name="Naranjo-Ortiz M."/>
            <person name="Looney B."/>
            <person name="Konkel Z."/>
            <person name="Slot J.C."/>
            <person name="Sakamoto Y."/>
            <person name="Steenwyk J.L."/>
            <person name="Rokas A."/>
            <person name="Carro J."/>
            <person name="Camarero S."/>
            <person name="Ferreira P."/>
            <person name="Molpeceres G."/>
            <person name="Ruiz-duenas F.J."/>
            <person name="Serrano A."/>
            <person name="Henrissat B."/>
            <person name="Drula E."/>
            <person name="Hughes K.W."/>
            <person name="Mata J.L."/>
            <person name="Ishikawa N.K."/>
            <person name="Vargas-Isla R."/>
            <person name="Ushijima S."/>
            <person name="Smith C.A."/>
            <person name="Ahrendt S."/>
            <person name="Andreopoulos W."/>
            <person name="He G."/>
            <person name="LaButti K."/>
            <person name="Lipzen A."/>
            <person name="Ng V."/>
            <person name="Riley R."/>
            <person name="Sandor L."/>
            <person name="Barry K."/>
            <person name="Martinez A.T."/>
            <person name="Xiao Y."/>
            <person name="Gibbons J.G."/>
            <person name="Terashima K."/>
            <person name="Hibbett D.S."/>
            <person name="Grigoriev I.V."/>
        </authorList>
    </citation>
    <scope>NUCLEOTIDE SEQUENCE</scope>
    <source>
        <strain evidence="12">ET3784</strain>
    </source>
</reference>
<dbReference type="InterPro" id="IPR008271">
    <property type="entry name" value="Ser/Thr_kinase_AS"/>
</dbReference>
<dbReference type="Gene3D" id="1.10.510.10">
    <property type="entry name" value="Transferase(Phosphotransferase) domain 1"/>
    <property type="match status" value="1"/>
</dbReference>
<comment type="catalytic activity">
    <reaction evidence="7">
        <text>L-threonyl-[protein] + ATP = O-phospho-L-threonyl-[protein] + ADP + H(+)</text>
        <dbReference type="Rhea" id="RHEA:46608"/>
        <dbReference type="Rhea" id="RHEA-COMP:11060"/>
        <dbReference type="Rhea" id="RHEA-COMP:11605"/>
        <dbReference type="ChEBI" id="CHEBI:15378"/>
        <dbReference type="ChEBI" id="CHEBI:30013"/>
        <dbReference type="ChEBI" id="CHEBI:30616"/>
        <dbReference type="ChEBI" id="CHEBI:61977"/>
        <dbReference type="ChEBI" id="CHEBI:456216"/>
        <dbReference type="EC" id="2.7.11.1"/>
    </reaction>
</comment>
<dbReference type="AlphaFoldDB" id="A0AA38N006"/>
<evidence type="ECO:0000259" key="11">
    <source>
        <dbReference type="PROSITE" id="PS50011"/>
    </source>
</evidence>
<accession>A0AA38N006</accession>
<proteinExistence type="inferred from homology"/>
<dbReference type="InterPro" id="IPR050236">
    <property type="entry name" value="Ser_Thr_kinase_AGC"/>
</dbReference>
<dbReference type="InterPro" id="IPR017441">
    <property type="entry name" value="Protein_kinase_ATP_BS"/>
</dbReference>
<dbReference type="PROSITE" id="PS00108">
    <property type="entry name" value="PROTEIN_KINASE_ST"/>
    <property type="match status" value="1"/>
</dbReference>
<dbReference type="Gene3D" id="3.30.200.20">
    <property type="entry name" value="Phosphorylase Kinase, domain 1"/>
    <property type="match status" value="1"/>
</dbReference>
<evidence type="ECO:0000256" key="6">
    <source>
        <dbReference type="ARBA" id="ARBA00022840"/>
    </source>
</evidence>
<dbReference type="Proteomes" id="UP001176059">
    <property type="component" value="Unassembled WGS sequence"/>
</dbReference>
<protein>
    <recommendedName>
        <fullName evidence="1">non-specific serine/threonine protein kinase</fullName>
        <ecNumber evidence="1">2.7.11.1</ecNumber>
    </recommendedName>
</protein>
<dbReference type="PROSITE" id="PS50011">
    <property type="entry name" value="PROTEIN_KINASE_DOM"/>
    <property type="match status" value="1"/>
</dbReference>
<evidence type="ECO:0000256" key="5">
    <source>
        <dbReference type="ARBA" id="ARBA00022777"/>
    </source>
</evidence>
<name>A0AA38N006_9AGAR</name>
<organism evidence="12 13">
    <name type="scientific">Lentinula guzmanii</name>
    <dbReference type="NCBI Taxonomy" id="2804957"/>
    <lineage>
        <taxon>Eukaryota</taxon>
        <taxon>Fungi</taxon>
        <taxon>Dikarya</taxon>
        <taxon>Basidiomycota</taxon>
        <taxon>Agaricomycotina</taxon>
        <taxon>Agaricomycetes</taxon>
        <taxon>Agaricomycetidae</taxon>
        <taxon>Agaricales</taxon>
        <taxon>Marasmiineae</taxon>
        <taxon>Omphalotaceae</taxon>
        <taxon>Lentinula</taxon>
    </lineage>
</organism>
<dbReference type="GO" id="GO:0005524">
    <property type="term" value="F:ATP binding"/>
    <property type="evidence" value="ECO:0007669"/>
    <property type="project" value="UniProtKB-UniRule"/>
</dbReference>
<feature type="domain" description="Protein kinase" evidence="11">
    <location>
        <begin position="90"/>
        <end position="381"/>
    </location>
</feature>
<keyword evidence="5 12" id="KW-0418">Kinase</keyword>
<evidence type="ECO:0000256" key="3">
    <source>
        <dbReference type="ARBA" id="ARBA00022679"/>
    </source>
</evidence>
<gene>
    <name evidence="12" type="ORF">DFJ43DRAFT_1154724</name>
</gene>
<keyword evidence="6 9" id="KW-0067">ATP-binding</keyword>
<evidence type="ECO:0000256" key="9">
    <source>
        <dbReference type="PROSITE-ProRule" id="PRU10141"/>
    </source>
</evidence>
<dbReference type="GO" id="GO:0004674">
    <property type="term" value="F:protein serine/threonine kinase activity"/>
    <property type="evidence" value="ECO:0007669"/>
    <property type="project" value="UniProtKB-KW"/>
</dbReference>
<keyword evidence="13" id="KW-1185">Reference proteome</keyword>
<dbReference type="PROSITE" id="PS00107">
    <property type="entry name" value="PROTEIN_KINASE_ATP"/>
    <property type="match status" value="1"/>
</dbReference>
<feature type="binding site" evidence="9">
    <location>
        <position position="126"/>
    </location>
    <ligand>
        <name>ATP</name>
        <dbReference type="ChEBI" id="CHEBI:30616"/>
    </ligand>
</feature>
<dbReference type="SUPFAM" id="SSF56112">
    <property type="entry name" value="Protein kinase-like (PK-like)"/>
    <property type="match status" value="1"/>
</dbReference>
<dbReference type="InterPro" id="IPR000719">
    <property type="entry name" value="Prot_kinase_dom"/>
</dbReference>
<evidence type="ECO:0000256" key="2">
    <source>
        <dbReference type="ARBA" id="ARBA00022527"/>
    </source>
</evidence>
<dbReference type="Pfam" id="PF00069">
    <property type="entry name" value="Pkinase"/>
    <property type="match status" value="1"/>
</dbReference>
<dbReference type="InterPro" id="IPR011009">
    <property type="entry name" value="Kinase-like_dom_sf"/>
</dbReference>